<protein>
    <recommendedName>
        <fullName evidence="3">Lipoprotein</fullName>
    </recommendedName>
</protein>
<dbReference type="HOGENOM" id="CLU_131992_0_0_7"/>
<dbReference type="AlphaFoldDB" id="M1WJI3"/>
<evidence type="ECO:0008006" key="3">
    <source>
        <dbReference type="Google" id="ProtNLM"/>
    </source>
</evidence>
<evidence type="ECO:0000313" key="1">
    <source>
        <dbReference type="EMBL" id="CCH47946.1"/>
    </source>
</evidence>
<dbReference type="Proteomes" id="UP000011724">
    <property type="component" value="Chromosome"/>
</dbReference>
<keyword evidence="2" id="KW-1185">Reference proteome</keyword>
<accession>M1WJI3</accession>
<reference evidence="1 2" key="1">
    <citation type="journal article" date="2013" name="PLoS ONE">
        <title>The first genomic and proteomic characterization of a deep-sea sulfate reducer: insights into the piezophilic lifestyle of Desulfovibrio piezophilus.</title>
        <authorList>
            <person name="Pradel N."/>
            <person name="Ji B."/>
            <person name="Gimenez G."/>
            <person name="Talla E."/>
            <person name="Lenoble P."/>
            <person name="Garel M."/>
            <person name="Tamburini C."/>
            <person name="Fourquet P."/>
            <person name="Lebrun R."/>
            <person name="Bertin P."/>
            <person name="Denis Y."/>
            <person name="Pophillat M."/>
            <person name="Barbe V."/>
            <person name="Ollivier B."/>
            <person name="Dolla A."/>
        </authorList>
    </citation>
    <scope>NUCLEOTIDE SEQUENCE [LARGE SCALE GENOMIC DNA]</scope>
    <source>
        <strain evidence="2">DSM 10523 / SB164P1</strain>
    </source>
</reference>
<sequence length="156" mass="17438">MERHDQGVAMRWRMIATIVFLLSTTLFGCALGKKEWPVAQKSEDLFKLTLISGARRDNCLLLQVAVSGASQRLYRASIQYDTVGGELGTCEGCPFIPRDVVNFTRDQDGFDMEGETLSLSMCSLDPKIEYRFRVAGKSELPTSPLVYTDIFTTTPQ</sequence>
<dbReference type="PROSITE" id="PS51257">
    <property type="entry name" value="PROKAR_LIPOPROTEIN"/>
    <property type="match status" value="1"/>
</dbReference>
<reference evidence="2" key="2">
    <citation type="journal article" date="2013" name="Stand. Genomic Sci.">
        <title>Complete genome sequence of Desulfocapsa sulfexigens, a marine deltaproteobacterium specialized in disproportionating inorganic sulfur compounds.</title>
        <authorList>
            <person name="Finster K.W."/>
            <person name="Kjeldsen K.U."/>
            <person name="Kube M."/>
            <person name="Reinhardt R."/>
            <person name="Mussmann M."/>
            <person name="Amann R."/>
            <person name="Schreiber L."/>
        </authorList>
    </citation>
    <scope>NUCLEOTIDE SEQUENCE [LARGE SCALE GENOMIC DNA]</scope>
    <source>
        <strain evidence="2">DSM 10523 / SB164P1</strain>
    </source>
</reference>
<dbReference type="BioCyc" id="DPIE1322246:BN4_RS03635-MONOMER"/>
<organism evidence="1 2">
    <name type="scientific">Pseudodesulfovibrio piezophilus (strain DSM 21447 / JCM 15486 / C1TLV30)</name>
    <name type="common">Desulfovibrio piezophilus</name>
    <dbReference type="NCBI Taxonomy" id="1322246"/>
    <lineage>
        <taxon>Bacteria</taxon>
        <taxon>Pseudomonadati</taxon>
        <taxon>Thermodesulfobacteriota</taxon>
        <taxon>Desulfovibrionia</taxon>
        <taxon>Desulfovibrionales</taxon>
        <taxon>Desulfovibrionaceae</taxon>
    </lineage>
</organism>
<dbReference type="EMBL" id="FO203427">
    <property type="protein sequence ID" value="CCH47946.1"/>
    <property type="molecule type" value="Genomic_DNA"/>
</dbReference>
<proteinExistence type="predicted"/>
<dbReference type="KEGG" id="dpi:BN4_10709"/>
<dbReference type="STRING" id="1322246.BN4_10709"/>
<evidence type="ECO:0000313" key="2">
    <source>
        <dbReference type="Proteomes" id="UP000011724"/>
    </source>
</evidence>
<dbReference type="PATRIC" id="fig|879567.3.peg.731"/>
<gene>
    <name evidence="1" type="ordered locus">BN4_10709</name>
</gene>
<name>M1WJI3_PSEP2</name>